<protein>
    <submittedName>
        <fullName evidence="2">Uncharacterized protein</fullName>
    </submittedName>
</protein>
<evidence type="ECO:0000313" key="2">
    <source>
        <dbReference type="EMBL" id="MDP9869044.1"/>
    </source>
</evidence>
<proteinExistence type="predicted"/>
<organism evidence="2 3">
    <name type="scientific">Streptosporangium brasiliense</name>
    <dbReference type="NCBI Taxonomy" id="47480"/>
    <lineage>
        <taxon>Bacteria</taxon>
        <taxon>Bacillati</taxon>
        <taxon>Actinomycetota</taxon>
        <taxon>Actinomycetes</taxon>
        <taxon>Streptosporangiales</taxon>
        <taxon>Streptosporangiaceae</taxon>
        <taxon>Streptosporangium</taxon>
    </lineage>
</organism>
<evidence type="ECO:0000256" key="1">
    <source>
        <dbReference type="SAM" id="MobiDB-lite"/>
    </source>
</evidence>
<accession>A0ABT9RJY2</accession>
<keyword evidence="3" id="KW-1185">Reference proteome</keyword>
<dbReference type="Proteomes" id="UP001230426">
    <property type="component" value="Unassembled WGS sequence"/>
</dbReference>
<comment type="caution">
    <text evidence="2">The sequence shown here is derived from an EMBL/GenBank/DDBJ whole genome shotgun (WGS) entry which is preliminary data.</text>
</comment>
<feature type="region of interest" description="Disordered" evidence="1">
    <location>
        <begin position="14"/>
        <end position="52"/>
    </location>
</feature>
<sequence length="52" mass="5584">MIEPTITLRRTVSSTGFTMDSSSRGQSRTPIISMIGTPASAWPAGRPRPHDA</sequence>
<evidence type="ECO:0000313" key="3">
    <source>
        <dbReference type="Proteomes" id="UP001230426"/>
    </source>
</evidence>
<feature type="compositionally biased region" description="Polar residues" evidence="1">
    <location>
        <begin position="14"/>
        <end position="30"/>
    </location>
</feature>
<gene>
    <name evidence="2" type="ORF">J2S55_008310</name>
</gene>
<dbReference type="EMBL" id="JAUSRB010000002">
    <property type="protein sequence ID" value="MDP9869044.1"/>
    <property type="molecule type" value="Genomic_DNA"/>
</dbReference>
<name>A0ABT9RJY2_9ACTN</name>
<reference evidence="2 3" key="1">
    <citation type="submission" date="2023-07" db="EMBL/GenBank/DDBJ databases">
        <title>Sequencing the genomes of 1000 actinobacteria strains.</title>
        <authorList>
            <person name="Klenk H.-P."/>
        </authorList>
    </citation>
    <scope>NUCLEOTIDE SEQUENCE [LARGE SCALE GENOMIC DNA]</scope>
    <source>
        <strain evidence="2 3">DSM 44109</strain>
    </source>
</reference>